<dbReference type="Proteomes" id="UP001320972">
    <property type="component" value="Unassembled WGS sequence"/>
</dbReference>
<proteinExistence type="predicted"/>
<dbReference type="RefSeq" id="WP_338002724.1">
    <property type="nucleotide sequence ID" value="NZ_JAOPKA010000002.1"/>
</dbReference>
<dbReference type="Proteomes" id="UP001321018">
    <property type="component" value="Unassembled WGS sequence"/>
</dbReference>
<keyword evidence="4" id="KW-1185">Reference proteome</keyword>
<evidence type="ECO:0000256" key="1">
    <source>
        <dbReference type="SAM" id="MobiDB-lite"/>
    </source>
</evidence>
<evidence type="ECO:0000313" key="3">
    <source>
        <dbReference type="EMBL" id="MCU4972467.1"/>
    </source>
</evidence>
<sequence>MIPLPQPTANEHRQKTVRSQLEEMGDRLEANERRIVQLENTLHGVARVTGDITITYPCLKCDRSLLLIRDGMLYCPCCHYRQTV</sequence>
<evidence type="ECO:0000313" key="5">
    <source>
        <dbReference type="Proteomes" id="UP001321018"/>
    </source>
</evidence>
<comment type="caution">
    <text evidence="2">The sequence shown here is derived from an EMBL/GenBank/DDBJ whole genome shotgun (WGS) entry which is preliminary data.</text>
</comment>
<dbReference type="EMBL" id="JAOPKA010000002">
    <property type="protein sequence ID" value="MCU4740887.1"/>
    <property type="molecule type" value="Genomic_DNA"/>
</dbReference>
<feature type="compositionally biased region" description="Basic and acidic residues" evidence="1">
    <location>
        <begin position="10"/>
        <end position="20"/>
    </location>
</feature>
<dbReference type="AlphaFoldDB" id="A0AAP3E1F7"/>
<protein>
    <submittedName>
        <fullName evidence="2">Uncharacterized protein</fullName>
    </submittedName>
</protein>
<evidence type="ECO:0000313" key="2">
    <source>
        <dbReference type="EMBL" id="MCU4740887.1"/>
    </source>
</evidence>
<gene>
    <name evidence="3" type="ORF">OB955_06910</name>
    <name evidence="2" type="ORF">OB960_05665</name>
</gene>
<accession>A0AAP3E1F7</accession>
<dbReference type="EMBL" id="JAOPKB010000003">
    <property type="protein sequence ID" value="MCU4972467.1"/>
    <property type="molecule type" value="Genomic_DNA"/>
</dbReference>
<evidence type="ECO:0000313" key="4">
    <source>
        <dbReference type="Proteomes" id="UP001320972"/>
    </source>
</evidence>
<reference evidence="2 4" key="1">
    <citation type="submission" date="2022-09" db="EMBL/GenBank/DDBJ databases">
        <title>Enrichment on poylsaccharides allowed isolation of novel metabolic and taxonomic groups of Haloarchaea.</title>
        <authorList>
            <person name="Sorokin D.Y."/>
            <person name="Elcheninov A.G."/>
            <person name="Khizhniak T.V."/>
            <person name="Kolganova T.V."/>
            <person name="Kublanov I.V."/>
        </authorList>
    </citation>
    <scope>NUCLEOTIDE SEQUENCE</scope>
    <source>
        <strain evidence="3 4">AArc-m2/3/4</strain>
        <strain evidence="2">AArc-xg1-1</strain>
    </source>
</reference>
<organism evidence="2 5">
    <name type="scientific">Natronoglomus mannanivorans</name>
    <dbReference type="NCBI Taxonomy" id="2979990"/>
    <lineage>
        <taxon>Archaea</taxon>
        <taxon>Methanobacteriati</taxon>
        <taxon>Methanobacteriota</taxon>
        <taxon>Stenosarchaea group</taxon>
        <taxon>Halobacteria</taxon>
        <taxon>Halobacteriales</taxon>
        <taxon>Natrialbaceae</taxon>
        <taxon>Natronoglomus</taxon>
    </lineage>
</organism>
<name>A0AAP3E1F7_9EURY</name>
<feature type="region of interest" description="Disordered" evidence="1">
    <location>
        <begin position="1"/>
        <end position="20"/>
    </location>
</feature>